<dbReference type="Pfam" id="PF00994">
    <property type="entry name" value="MoCF_biosynth"/>
    <property type="match status" value="1"/>
</dbReference>
<dbReference type="InterPro" id="IPR041424">
    <property type="entry name" value="CinA_KH"/>
</dbReference>
<gene>
    <name evidence="1 3" type="primary">cinA</name>
    <name evidence="3" type="ORF">GCM10007096_20680</name>
</gene>
<proteinExistence type="inferred from homology"/>
<reference evidence="3" key="1">
    <citation type="journal article" date="2014" name="Int. J. Syst. Evol. Microbiol.">
        <title>Complete genome sequence of Corynebacterium casei LMG S-19264T (=DSM 44701T), isolated from a smear-ripened cheese.</title>
        <authorList>
            <consortium name="US DOE Joint Genome Institute (JGI-PGF)"/>
            <person name="Walter F."/>
            <person name="Albersmeier A."/>
            <person name="Kalinowski J."/>
            <person name="Ruckert C."/>
        </authorList>
    </citation>
    <scope>NUCLEOTIDE SEQUENCE</scope>
    <source>
        <strain evidence="3">CGMCC 1.12777</strain>
    </source>
</reference>
<dbReference type="PIRSF" id="PIRSF006728">
    <property type="entry name" value="CinA"/>
    <property type="match status" value="1"/>
</dbReference>
<dbReference type="SMART" id="SM00852">
    <property type="entry name" value="MoCF_biosynth"/>
    <property type="match status" value="1"/>
</dbReference>
<evidence type="ECO:0000256" key="1">
    <source>
        <dbReference type="HAMAP-Rule" id="MF_00226"/>
    </source>
</evidence>
<evidence type="ECO:0000259" key="2">
    <source>
        <dbReference type="SMART" id="SM00852"/>
    </source>
</evidence>
<dbReference type="EMBL" id="BMFV01000014">
    <property type="protein sequence ID" value="GGH81981.1"/>
    <property type="molecule type" value="Genomic_DNA"/>
</dbReference>
<organism evidence="3 4">
    <name type="scientific">Pullulanibacillus pueri</name>
    <dbReference type="NCBI Taxonomy" id="1437324"/>
    <lineage>
        <taxon>Bacteria</taxon>
        <taxon>Bacillati</taxon>
        <taxon>Bacillota</taxon>
        <taxon>Bacilli</taxon>
        <taxon>Bacillales</taxon>
        <taxon>Sporolactobacillaceae</taxon>
        <taxon>Pullulanibacillus</taxon>
    </lineage>
</organism>
<dbReference type="CDD" id="cd00885">
    <property type="entry name" value="cinA"/>
    <property type="match status" value="1"/>
</dbReference>
<dbReference type="Gene3D" id="3.40.980.10">
    <property type="entry name" value="MoaB/Mog-like domain"/>
    <property type="match status" value="1"/>
</dbReference>
<dbReference type="HAMAP" id="MF_00226_B">
    <property type="entry name" value="CinA_B"/>
    <property type="match status" value="1"/>
</dbReference>
<dbReference type="InterPro" id="IPR036653">
    <property type="entry name" value="CinA-like_C"/>
</dbReference>
<keyword evidence="4" id="KW-1185">Reference proteome</keyword>
<dbReference type="AlphaFoldDB" id="A0A8J2ZVP9"/>
<reference evidence="3" key="2">
    <citation type="submission" date="2020-09" db="EMBL/GenBank/DDBJ databases">
        <authorList>
            <person name="Sun Q."/>
            <person name="Zhou Y."/>
        </authorList>
    </citation>
    <scope>NUCLEOTIDE SEQUENCE</scope>
    <source>
        <strain evidence="3">CGMCC 1.12777</strain>
    </source>
</reference>
<dbReference type="NCBIfam" id="TIGR00200">
    <property type="entry name" value="cinA_nterm"/>
    <property type="match status" value="1"/>
</dbReference>
<sequence>MNAEIIAVGSELLLGQIANTNAQFISEQLAELGINVFFHTVVGDNPKRLEQVIHIAQTRSNLIIFTGGLGPTKDDLTKEVVAKCLGRALVTDKTAMDQIEAYFIKQGRVMTENNRRQAIILEGSHVLPNNNGMAPGMIIENPEHRYILMPGPPSEMRPMFLNSVKPYLMNDLNEPLHSRVLRFFGIGESALETELMDLIDSQTNPTLAPLAKEGEVTLRLTAKHKDAAVAQELLNDLEQKIQSRVGQFLYGYGDATSLPKVVFELLKEKHLTVAAAESLTGGLFSQQLTDLPGASSVFKGAVVSYTNQVKGHLLEVAQTTLDNAGAVSRACAEEMAIGAKKQCGSDIGISFTGVAGPSTEEGQPIGTVFIGIADDNETVVHALELNGSRAAIRKRTVLHGFDFLRRHLID</sequence>
<dbReference type="InterPro" id="IPR050101">
    <property type="entry name" value="CinA"/>
</dbReference>
<dbReference type="Pfam" id="PF18146">
    <property type="entry name" value="CinA_KH"/>
    <property type="match status" value="1"/>
</dbReference>
<protein>
    <recommendedName>
        <fullName evidence="1">Putative competence-damage inducible protein</fullName>
    </recommendedName>
</protein>
<evidence type="ECO:0000313" key="3">
    <source>
        <dbReference type="EMBL" id="GGH81981.1"/>
    </source>
</evidence>
<dbReference type="InterPro" id="IPR001453">
    <property type="entry name" value="MoaB/Mog_dom"/>
</dbReference>
<dbReference type="InterPro" id="IPR036425">
    <property type="entry name" value="MoaB/Mog-like_dom_sf"/>
</dbReference>
<dbReference type="Gene3D" id="3.30.70.2860">
    <property type="match status" value="1"/>
</dbReference>
<dbReference type="SUPFAM" id="SSF142433">
    <property type="entry name" value="CinA-like"/>
    <property type="match status" value="1"/>
</dbReference>
<dbReference type="PANTHER" id="PTHR13939:SF0">
    <property type="entry name" value="NMN AMIDOHYDROLASE-LIKE PROTEIN YFAY"/>
    <property type="match status" value="1"/>
</dbReference>
<dbReference type="SUPFAM" id="SSF53218">
    <property type="entry name" value="Molybdenum cofactor biosynthesis proteins"/>
    <property type="match status" value="1"/>
</dbReference>
<feature type="domain" description="MoaB/Mog" evidence="2">
    <location>
        <begin position="4"/>
        <end position="170"/>
    </location>
</feature>
<name>A0A8J2ZVP9_9BACL</name>
<dbReference type="NCBIfam" id="NF001813">
    <property type="entry name" value="PRK00549.1"/>
    <property type="match status" value="1"/>
</dbReference>
<dbReference type="NCBIfam" id="TIGR00199">
    <property type="entry name" value="PncC_domain"/>
    <property type="match status" value="1"/>
</dbReference>
<dbReference type="RefSeq" id="WP_188497326.1">
    <property type="nucleotide sequence ID" value="NZ_BMFV01000014.1"/>
</dbReference>
<dbReference type="InterPro" id="IPR008135">
    <property type="entry name" value="Competence-induced_CinA"/>
</dbReference>
<comment type="similarity">
    <text evidence="1">Belongs to the CinA family.</text>
</comment>
<dbReference type="PANTHER" id="PTHR13939">
    <property type="entry name" value="NICOTINAMIDE-NUCLEOTIDE AMIDOHYDROLASE PNCC"/>
    <property type="match status" value="1"/>
</dbReference>
<dbReference type="Proteomes" id="UP000656813">
    <property type="component" value="Unassembled WGS sequence"/>
</dbReference>
<evidence type="ECO:0000313" key="4">
    <source>
        <dbReference type="Proteomes" id="UP000656813"/>
    </source>
</evidence>
<comment type="caution">
    <text evidence="3">The sequence shown here is derived from an EMBL/GenBank/DDBJ whole genome shotgun (WGS) entry which is preliminary data.</text>
</comment>
<dbReference type="InterPro" id="IPR008136">
    <property type="entry name" value="CinA_C"/>
</dbReference>
<dbReference type="Gene3D" id="3.90.950.20">
    <property type="entry name" value="CinA-like"/>
    <property type="match status" value="1"/>
</dbReference>
<dbReference type="NCBIfam" id="TIGR00177">
    <property type="entry name" value="molyb_syn"/>
    <property type="match status" value="1"/>
</dbReference>
<dbReference type="Pfam" id="PF02464">
    <property type="entry name" value="CinA"/>
    <property type="match status" value="1"/>
</dbReference>
<accession>A0A8J2ZVP9</accession>